<dbReference type="HOGENOM" id="CLU_035918_7_0_1"/>
<dbReference type="OrthoDB" id="2662502at2759"/>
<dbReference type="EMBL" id="GL945433">
    <property type="protein sequence ID" value="EGO25515.1"/>
    <property type="molecule type" value="Genomic_DNA"/>
</dbReference>
<dbReference type="Proteomes" id="UP000008064">
    <property type="component" value="Unassembled WGS sequence"/>
</dbReference>
<evidence type="ECO:0000256" key="1">
    <source>
        <dbReference type="SAM" id="SignalP"/>
    </source>
</evidence>
<dbReference type="InterPro" id="IPR046521">
    <property type="entry name" value="DUF6698"/>
</dbReference>
<protein>
    <submittedName>
        <fullName evidence="2">Uncharacterized protein</fullName>
    </submittedName>
</protein>
<evidence type="ECO:0000313" key="2">
    <source>
        <dbReference type="EMBL" id="EGO25515.1"/>
    </source>
</evidence>
<gene>
    <name evidence="2" type="ORF">SERLADRAFT_437249</name>
</gene>
<organism>
    <name type="scientific">Serpula lacrymans var. lacrymans (strain S7.9)</name>
    <name type="common">Dry rot fungus</name>
    <dbReference type="NCBI Taxonomy" id="578457"/>
    <lineage>
        <taxon>Eukaryota</taxon>
        <taxon>Fungi</taxon>
        <taxon>Dikarya</taxon>
        <taxon>Basidiomycota</taxon>
        <taxon>Agaricomycotina</taxon>
        <taxon>Agaricomycetes</taxon>
        <taxon>Agaricomycetidae</taxon>
        <taxon>Boletales</taxon>
        <taxon>Coniophorineae</taxon>
        <taxon>Serpulaceae</taxon>
        <taxon>Serpula</taxon>
    </lineage>
</organism>
<sequence>MSDLEKGLFKGCLLVKAYMFLFTSPTSAESVDLHSNACTSDNPDVDNRRRKRAIQRERTNTRRNVATIIGLKSVTARSIAFTAVQVCFSLSDLGSWREVDGDFNYCEFYNNILSFFEDTPGPRSKQHVTDLLAWWNLQVFKCSSGLTDVRSQTPQSSYIGAQSAQLLAAQRKLAEQGVY</sequence>
<dbReference type="AlphaFoldDB" id="F8NT42"/>
<name>F8NT42_SERL9</name>
<dbReference type="RefSeq" id="XP_007317637.1">
    <property type="nucleotide sequence ID" value="XM_007317575.1"/>
</dbReference>
<dbReference type="GeneID" id="18814823"/>
<dbReference type="Pfam" id="PF20414">
    <property type="entry name" value="DUF6698"/>
    <property type="match status" value="1"/>
</dbReference>
<reference evidence="2" key="1">
    <citation type="submission" date="2011-04" db="EMBL/GenBank/DDBJ databases">
        <title>Evolution of plant cell wall degrading machinery underlies the functional diversity of forest fungi.</title>
        <authorList>
            <consortium name="US DOE Joint Genome Institute (JGI-PGF)"/>
            <person name="Eastwood D.C."/>
            <person name="Floudas D."/>
            <person name="Binder M."/>
            <person name="Majcherczyk A."/>
            <person name="Schneider P."/>
            <person name="Aerts A."/>
            <person name="Asiegbu F.O."/>
            <person name="Baker S.E."/>
            <person name="Barry K."/>
            <person name="Bendiksby M."/>
            <person name="Blumentritt M."/>
            <person name="Coutinho P.M."/>
            <person name="Cullen D."/>
            <person name="Cullen D."/>
            <person name="Gathman A."/>
            <person name="Goodell B."/>
            <person name="Henrissat B."/>
            <person name="Ihrmark K."/>
            <person name="Kauserud H."/>
            <person name="Kohler A."/>
            <person name="LaButti K."/>
            <person name="Lapidus A."/>
            <person name="Lavin J.L."/>
            <person name="Lee Y.-H."/>
            <person name="Lindquist E."/>
            <person name="Lilly W."/>
            <person name="Lucas S."/>
            <person name="Morin E."/>
            <person name="Murat C."/>
            <person name="Oguiza J.A."/>
            <person name="Park J."/>
            <person name="Pisabarro A.G."/>
            <person name="Riley R."/>
            <person name="Rosling A."/>
            <person name="Salamov A."/>
            <person name="Schmidt O."/>
            <person name="Schmutz J."/>
            <person name="Skrede I."/>
            <person name="Stenlid J."/>
            <person name="Wiebenga A."/>
            <person name="Xie X."/>
            <person name="Kues U."/>
            <person name="Hibbett D.S."/>
            <person name="Hoffmeister D."/>
            <person name="Hogberg N."/>
            <person name="Martin F."/>
            <person name="Grigoriev I.V."/>
            <person name="Watkinson S.C."/>
        </authorList>
    </citation>
    <scope>NUCLEOTIDE SEQUENCE</scope>
    <source>
        <strain evidence="2">S7.9</strain>
    </source>
</reference>
<keyword evidence="1" id="KW-0732">Signal</keyword>
<feature type="chain" id="PRO_5003375960" evidence="1">
    <location>
        <begin position="29"/>
        <end position="179"/>
    </location>
</feature>
<accession>F8NT42</accession>
<proteinExistence type="predicted"/>
<feature type="signal peptide" evidence="1">
    <location>
        <begin position="1"/>
        <end position="28"/>
    </location>
</feature>
<dbReference type="KEGG" id="sla:SERLADRAFT_437249"/>